<keyword evidence="2 9" id="KW-0479">Metal-binding</keyword>
<feature type="binding site" evidence="9">
    <location>
        <position position="194"/>
    </location>
    <ligand>
        <name>Zn(2+)</name>
        <dbReference type="ChEBI" id="CHEBI:29105"/>
        <note>catalytic</note>
    </ligand>
</feature>
<sequence length="292" mass="33646">MDPRASLSILLLCAGISLANPIRVRYSSQDILVKILVYITFIVRVIYNFSLFFIIRSLALLHFYPYLEMWTSLQRSSEHLIEGDLVFPKTKNALYCFNNNCFWKKNSSNIVEVPYIVSSEYSSTDISVIKNAMSTFHNKTCIRFVPRLNQTDYISIENKDGCYSYLGRIGGKQVVSFNRQGCVYHGIIQHELNHALGFYHEHTRSDRDKYVKINWEYVPTDKAYNFQIQNTNNQNTTYDYGSIMHYGKTAFTTQAGKNTITPIPDATVAIGQRQDMSNLDILRINKLYGCVV</sequence>
<feature type="binding site" evidence="9">
    <location>
        <position position="190"/>
    </location>
    <ligand>
        <name>Zn(2+)</name>
        <dbReference type="ChEBI" id="CHEBI:29105"/>
        <note>catalytic</note>
    </ligand>
</feature>
<dbReference type="Proteomes" id="UP000694701">
    <property type="component" value="Unplaced"/>
</dbReference>
<keyword evidence="7" id="KW-0865">Zymogen</keyword>
<dbReference type="PRINTS" id="PR00480">
    <property type="entry name" value="ASTACIN"/>
</dbReference>
<dbReference type="EC" id="3.4.24.-" evidence="10"/>
<dbReference type="InterPro" id="IPR024079">
    <property type="entry name" value="MetalloPept_cat_dom_sf"/>
</dbReference>
<dbReference type="Pfam" id="PF01400">
    <property type="entry name" value="Astacin"/>
    <property type="match status" value="1"/>
</dbReference>
<evidence type="ECO:0000256" key="4">
    <source>
        <dbReference type="ARBA" id="ARBA00022801"/>
    </source>
</evidence>
<dbReference type="InterPro" id="IPR034039">
    <property type="entry name" value="ZnMP_hatching_enz"/>
</dbReference>
<keyword evidence="11" id="KW-0472">Membrane</keyword>
<dbReference type="Gene3D" id="3.40.390.10">
    <property type="entry name" value="Collagenase (Catalytic Domain)"/>
    <property type="match status" value="1"/>
</dbReference>
<dbReference type="AlphaFoldDB" id="A0A8C2FEV2"/>
<dbReference type="GO" id="GO:0006508">
    <property type="term" value="P:proteolysis"/>
    <property type="evidence" value="ECO:0007669"/>
    <property type="project" value="UniProtKB-KW"/>
</dbReference>
<dbReference type="PANTHER" id="PTHR10127">
    <property type="entry name" value="DISCOIDIN, CUB, EGF, LAMININ , AND ZINC METALLOPROTEASE DOMAIN CONTAINING"/>
    <property type="match status" value="1"/>
</dbReference>
<proteinExistence type="predicted"/>
<protein>
    <recommendedName>
        <fullName evidence="10">Metalloendopeptidase</fullName>
        <ecNumber evidence="10">3.4.24.-</ecNumber>
    </recommendedName>
</protein>
<evidence type="ECO:0000256" key="8">
    <source>
        <dbReference type="ARBA" id="ARBA00023157"/>
    </source>
</evidence>
<name>A0A8C2FEV2_CYPCA</name>
<comment type="caution">
    <text evidence="9">Lacks conserved residue(s) required for the propagation of feature annotation.</text>
</comment>
<keyword evidence="11" id="KW-0812">Transmembrane</keyword>
<dbReference type="PANTHER" id="PTHR10127:SF839">
    <property type="entry name" value="HATCHING ENZYME 1.2-RELATED"/>
    <property type="match status" value="1"/>
</dbReference>
<reference evidence="13" key="1">
    <citation type="submission" date="2025-08" db="UniProtKB">
        <authorList>
            <consortium name="Ensembl"/>
        </authorList>
    </citation>
    <scope>IDENTIFICATION</scope>
</reference>
<dbReference type="CDD" id="cd04283">
    <property type="entry name" value="ZnMc_hatching_enzyme"/>
    <property type="match status" value="1"/>
</dbReference>
<keyword evidence="8" id="KW-1015">Disulfide bond</keyword>
<dbReference type="FunFam" id="3.40.390.10:FF:000040">
    <property type="entry name" value="Metalloendopeptidase"/>
    <property type="match status" value="1"/>
</dbReference>
<keyword evidence="3" id="KW-0732">Signal</keyword>
<dbReference type="InterPro" id="IPR001506">
    <property type="entry name" value="Peptidase_M12A"/>
</dbReference>
<dbReference type="InterPro" id="IPR006026">
    <property type="entry name" value="Peptidase_Metallo"/>
</dbReference>
<keyword evidence="5 9" id="KW-0862">Zinc</keyword>
<feature type="binding site" evidence="9">
    <location>
        <position position="200"/>
    </location>
    <ligand>
        <name>Zn(2+)</name>
        <dbReference type="ChEBI" id="CHEBI:29105"/>
        <note>catalytic</note>
    </ligand>
</feature>
<evidence type="ECO:0000256" key="7">
    <source>
        <dbReference type="ARBA" id="ARBA00023145"/>
    </source>
</evidence>
<accession>A0A8C2FEV2</accession>
<organism evidence="13 14">
    <name type="scientific">Cyprinus carpio</name>
    <name type="common">Common carp</name>
    <dbReference type="NCBI Taxonomy" id="7962"/>
    <lineage>
        <taxon>Eukaryota</taxon>
        <taxon>Metazoa</taxon>
        <taxon>Chordata</taxon>
        <taxon>Craniata</taxon>
        <taxon>Vertebrata</taxon>
        <taxon>Euteleostomi</taxon>
        <taxon>Actinopterygii</taxon>
        <taxon>Neopterygii</taxon>
        <taxon>Teleostei</taxon>
        <taxon>Ostariophysi</taxon>
        <taxon>Cypriniformes</taxon>
        <taxon>Cyprinidae</taxon>
        <taxon>Cyprininae</taxon>
        <taxon>Cyprinus</taxon>
    </lineage>
</organism>
<feature type="active site" evidence="9">
    <location>
        <position position="191"/>
    </location>
</feature>
<evidence type="ECO:0000256" key="2">
    <source>
        <dbReference type="ARBA" id="ARBA00022723"/>
    </source>
</evidence>
<comment type="cofactor">
    <cofactor evidence="9 10">
        <name>Zn(2+)</name>
        <dbReference type="ChEBI" id="CHEBI:29105"/>
    </cofactor>
    <text evidence="9 10">Binds 1 zinc ion per subunit.</text>
</comment>
<evidence type="ECO:0000256" key="3">
    <source>
        <dbReference type="ARBA" id="ARBA00022729"/>
    </source>
</evidence>
<dbReference type="Ensembl" id="ENSCCRT00020060286.1">
    <property type="protein sequence ID" value="ENSCCRP00020054900.1"/>
    <property type="gene ID" value="ENSCCRG00020024334.1"/>
</dbReference>
<dbReference type="SMART" id="SM00235">
    <property type="entry name" value="ZnMc"/>
    <property type="match status" value="1"/>
</dbReference>
<evidence type="ECO:0000256" key="9">
    <source>
        <dbReference type="PROSITE-ProRule" id="PRU01211"/>
    </source>
</evidence>
<evidence type="ECO:0000256" key="11">
    <source>
        <dbReference type="SAM" id="Phobius"/>
    </source>
</evidence>
<keyword evidence="6 9" id="KW-0482">Metalloprotease</keyword>
<dbReference type="SUPFAM" id="SSF55486">
    <property type="entry name" value="Metalloproteases ('zincins'), catalytic domain"/>
    <property type="match status" value="1"/>
</dbReference>
<evidence type="ECO:0000313" key="14">
    <source>
        <dbReference type="Proteomes" id="UP000694701"/>
    </source>
</evidence>
<evidence type="ECO:0000256" key="10">
    <source>
        <dbReference type="RuleBase" id="RU361183"/>
    </source>
</evidence>
<evidence type="ECO:0000313" key="13">
    <source>
        <dbReference type="Ensembl" id="ENSCCRP00020054900.1"/>
    </source>
</evidence>
<feature type="domain" description="Peptidase M12A" evidence="12">
    <location>
        <begin position="92"/>
        <end position="291"/>
    </location>
</feature>
<feature type="transmembrane region" description="Helical" evidence="11">
    <location>
        <begin position="35"/>
        <end position="55"/>
    </location>
</feature>
<keyword evidence="4 9" id="KW-0378">Hydrolase</keyword>
<keyword evidence="11" id="KW-1133">Transmembrane helix</keyword>
<keyword evidence="1 9" id="KW-0645">Protease</keyword>
<dbReference type="GO" id="GO:0004222">
    <property type="term" value="F:metalloendopeptidase activity"/>
    <property type="evidence" value="ECO:0007669"/>
    <property type="project" value="UniProtKB-UniRule"/>
</dbReference>
<evidence type="ECO:0000259" key="12">
    <source>
        <dbReference type="PROSITE" id="PS51864"/>
    </source>
</evidence>
<dbReference type="PROSITE" id="PS51864">
    <property type="entry name" value="ASTACIN"/>
    <property type="match status" value="1"/>
</dbReference>
<dbReference type="GO" id="GO:0008270">
    <property type="term" value="F:zinc ion binding"/>
    <property type="evidence" value="ECO:0007669"/>
    <property type="project" value="UniProtKB-UniRule"/>
</dbReference>
<evidence type="ECO:0000256" key="6">
    <source>
        <dbReference type="ARBA" id="ARBA00023049"/>
    </source>
</evidence>
<evidence type="ECO:0000256" key="1">
    <source>
        <dbReference type="ARBA" id="ARBA00022670"/>
    </source>
</evidence>
<evidence type="ECO:0000256" key="5">
    <source>
        <dbReference type="ARBA" id="ARBA00022833"/>
    </source>
</evidence>